<comment type="caution">
    <text evidence="3">The sequence shown here is derived from an EMBL/GenBank/DDBJ whole genome shotgun (WGS) entry which is preliminary data.</text>
</comment>
<dbReference type="Proteomes" id="UP000486602">
    <property type="component" value="Unassembled WGS sequence"/>
</dbReference>
<proteinExistence type="predicted"/>
<evidence type="ECO:0000256" key="2">
    <source>
        <dbReference type="SAM" id="Phobius"/>
    </source>
</evidence>
<feature type="transmembrane region" description="Helical" evidence="2">
    <location>
        <begin position="209"/>
        <end position="231"/>
    </location>
</feature>
<evidence type="ECO:0000313" key="3">
    <source>
        <dbReference type="EMBL" id="NEN24116.1"/>
    </source>
</evidence>
<keyword evidence="4" id="KW-1185">Reference proteome</keyword>
<keyword evidence="2" id="KW-0472">Membrane</keyword>
<keyword evidence="2" id="KW-0812">Transmembrane</keyword>
<sequence>MERINIHNYEAFFLDFAEGNLTESQLVELNNFLDENPDLKSELESFEIVELPDLHNQTHEWTALKKPNTEDLKKDVKLRDAFFLRAIEKQLTFIEKEMLNALLQNNQLKNEFALWGKVILLSGNEQLNKDALYQFGLDQSISESNFDYFLIALGEGLLNTEQKTALKKFALARPNGVRELEIGNSLKLTAPKGIFYPDKESLFKKEKSAVLIWLYRAAAVAAVLLLGVFIWNQSHTPFADKAPIAQDEKPKTIQIDSVDSINKVESKIPDSLQNTQETEEPPLQEWEVREPDEVNYAETSEPSKKPAVVRKIKLEPEHIEPQETDYLAATIEEPALTKEPIIIEENHIQTSTEQMSKTKTFNSVPKYAEDLMAQKLNIPDSEKDEMAMVLAKRITSKASELLDAEYTTESAGSSGDKSLTYTLRIGNFKVQRTKSK</sequence>
<gene>
    <name evidence="3" type="ORF">G3O08_11450</name>
</gene>
<protein>
    <submittedName>
        <fullName evidence="3">Uncharacterized protein</fullName>
    </submittedName>
</protein>
<name>A0A7K3WRG4_9FLAO</name>
<evidence type="ECO:0000313" key="4">
    <source>
        <dbReference type="Proteomes" id="UP000486602"/>
    </source>
</evidence>
<accession>A0A7K3WRG4</accession>
<keyword evidence="2" id="KW-1133">Transmembrane helix</keyword>
<evidence type="ECO:0000256" key="1">
    <source>
        <dbReference type="SAM" id="Coils"/>
    </source>
</evidence>
<dbReference type="AlphaFoldDB" id="A0A7K3WRG4"/>
<keyword evidence="1" id="KW-0175">Coiled coil</keyword>
<reference evidence="3 4" key="1">
    <citation type="submission" date="2020-02" db="EMBL/GenBank/DDBJ databases">
        <title>Out from the shadows clarifying the taxonomy of the family Cryomorphaceae and related taxa by utilizing the GTDB taxonomic framework.</title>
        <authorList>
            <person name="Bowman J.P."/>
        </authorList>
    </citation>
    <scope>NUCLEOTIDE SEQUENCE [LARGE SCALE GENOMIC DNA]</scope>
    <source>
        <strain evidence="3 4">QSSC 1-22</strain>
    </source>
</reference>
<feature type="coiled-coil region" evidence="1">
    <location>
        <begin position="84"/>
        <end position="111"/>
    </location>
</feature>
<organism evidence="3 4">
    <name type="scientific">Cryomorpha ignava</name>
    <dbReference type="NCBI Taxonomy" id="101383"/>
    <lineage>
        <taxon>Bacteria</taxon>
        <taxon>Pseudomonadati</taxon>
        <taxon>Bacteroidota</taxon>
        <taxon>Flavobacteriia</taxon>
        <taxon>Flavobacteriales</taxon>
        <taxon>Cryomorphaceae</taxon>
        <taxon>Cryomorpha</taxon>
    </lineage>
</organism>
<dbReference type="RefSeq" id="WP_163285511.1">
    <property type="nucleotide sequence ID" value="NZ_JAAGVY010000020.1"/>
</dbReference>
<dbReference type="EMBL" id="JAAGVY010000020">
    <property type="protein sequence ID" value="NEN24116.1"/>
    <property type="molecule type" value="Genomic_DNA"/>
</dbReference>